<proteinExistence type="predicted"/>
<evidence type="ECO:0000313" key="2">
    <source>
        <dbReference type="Proteomes" id="UP001197093"/>
    </source>
</evidence>
<keyword evidence="2" id="KW-1185">Reference proteome</keyword>
<sequence>MKFNLFINTSKCPCRAQTTRETKCAICRIRRVLCPWLEPSGRICVSPTPYRPDGMLGMSIDRAEWELVQRNFPGPVGRWYEPDDPDKPDVFMYSHTVNGENRGLAPVPLHQPRHDESTLPPYEWARLSSLPTPVAVDDSWSSLHAAQREKSRLLETQSYISSRIAEIDRKVKAVMDTKLERDPMLYHRYCGAQMTGALQAVGLPDHRALVRRAIETGRLQSTEGYEWLFELDKQFVLRERLSPLSLLSPPPAY</sequence>
<organism evidence="1 2">
    <name type="scientific">Staphylotrichum longicolle</name>
    <dbReference type="NCBI Taxonomy" id="669026"/>
    <lineage>
        <taxon>Eukaryota</taxon>
        <taxon>Fungi</taxon>
        <taxon>Dikarya</taxon>
        <taxon>Ascomycota</taxon>
        <taxon>Pezizomycotina</taxon>
        <taxon>Sordariomycetes</taxon>
        <taxon>Sordariomycetidae</taxon>
        <taxon>Sordariales</taxon>
        <taxon>Chaetomiaceae</taxon>
        <taxon>Staphylotrichum</taxon>
    </lineage>
</organism>
<accession>A0AAD4EZ74</accession>
<gene>
    <name evidence="1" type="ORF">NEMBOFW57_000074</name>
</gene>
<dbReference type="Proteomes" id="UP001197093">
    <property type="component" value="Unassembled WGS sequence"/>
</dbReference>
<dbReference type="EMBL" id="JAHCVI010000001">
    <property type="protein sequence ID" value="KAG7290080.1"/>
    <property type="molecule type" value="Genomic_DNA"/>
</dbReference>
<evidence type="ECO:0000313" key="1">
    <source>
        <dbReference type="EMBL" id="KAG7290080.1"/>
    </source>
</evidence>
<reference evidence="1" key="1">
    <citation type="submission" date="2023-02" db="EMBL/GenBank/DDBJ databases">
        <authorList>
            <person name="Palmer J.M."/>
        </authorList>
    </citation>
    <scope>NUCLEOTIDE SEQUENCE</scope>
    <source>
        <strain evidence="1">FW57</strain>
    </source>
</reference>
<dbReference type="AlphaFoldDB" id="A0AAD4EZ74"/>
<name>A0AAD4EZ74_9PEZI</name>
<comment type="caution">
    <text evidence="1">The sequence shown here is derived from an EMBL/GenBank/DDBJ whole genome shotgun (WGS) entry which is preliminary data.</text>
</comment>
<protein>
    <submittedName>
        <fullName evidence="1">Uncharacterized protein</fullName>
    </submittedName>
</protein>